<reference evidence="9" key="3">
    <citation type="submission" date="2025-09" db="UniProtKB">
        <authorList>
            <consortium name="Ensembl"/>
        </authorList>
    </citation>
    <scope>IDENTIFICATION</scope>
</reference>
<evidence type="ECO:0000313" key="10">
    <source>
        <dbReference type="Proteomes" id="UP000472271"/>
    </source>
</evidence>
<keyword evidence="6" id="KW-0653">Protein transport</keyword>
<dbReference type="GO" id="GO:0005049">
    <property type="term" value="F:nuclear export signal receptor activity"/>
    <property type="evidence" value="ECO:0007669"/>
    <property type="project" value="InterPro"/>
</dbReference>
<reference evidence="9" key="1">
    <citation type="submission" date="2019-06" db="EMBL/GenBank/DDBJ databases">
        <authorList>
            <consortium name="Wellcome Sanger Institute Data Sharing"/>
        </authorList>
    </citation>
    <scope>NUCLEOTIDE SEQUENCE [LARGE SCALE GENOMIC DNA]</scope>
</reference>
<evidence type="ECO:0000256" key="6">
    <source>
        <dbReference type="ARBA" id="ARBA00022927"/>
    </source>
</evidence>
<accession>A0A673BFN2</accession>
<keyword evidence="7" id="KW-0539">Nucleus</keyword>
<reference evidence="9" key="2">
    <citation type="submission" date="2025-08" db="UniProtKB">
        <authorList>
            <consortium name="Ensembl"/>
        </authorList>
    </citation>
    <scope>IDENTIFICATION</scope>
</reference>
<dbReference type="Gene3D" id="1.25.10.10">
    <property type="entry name" value="Leucine-rich Repeat Variant"/>
    <property type="match status" value="2"/>
</dbReference>
<proteinExistence type="inferred from homology"/>
<dbReference type="GO" id="GO:0005737">
    <property type="term" value="C:cytoplasm"/>
    <property type="evidence" value="ECO:0007669"/>
    <property type="project" value="UniProtKB-SubCell"/>
</dbReference>
<keyword evidence="10" id="KW-1185">Reference proteome</keyword>
<comment type="similarity">
    <text evidence="3">Belongs to the exportin family.</text>
</comment>
<dbReference type="InterPro" id="IPR011989">
    <property type="entry name" value="ARM-like"/>
</dbReference>
<evidence type="ECO:0000256" key="7">
    <source>
        <dbReference type="ARBA" id="ARBA00023242"/>
    </source>
</evidence>
<protein>
    <recommendedName>
        <fullName evidence="8">Exportin-4</fullName>
    </recommendedName>
</protein>
<organism evidence="9 10">
    <name type="scientific">Sphaeramia orbicularis</name>
    <name type="common">orbiculate cardinalfish</name>
    <dbReference type="NCBI Taxonomy" id="375764"/>
    <lineage>
        <taxon>Eukaryota</taxon>
        <taxon>Metazoa</taxon>
        <taxon>Chordata</taxon>
        <taxon>Craniata</taxon>
        <taxon>Vertebrata</taxon>
        <taxon>Euteleostomi</taxon>
        <taxon>Actinopterygii</taxon>
        <taxon>Neopterygii</taxon>
        <taxon>Teleostei</taxon>
        <taxon>Neoteleostei</taxon>
        <taxon>Acanthomorphata</taxon>
        <taxon>Gobiaria</taxon>
        <taxon>Kurtiformes</taxon>
        <taxon>Apogonoidei</taxon>
        <taxon>Apogonidae</taxon>
        <taxon>Apogoninae</taxon>
        <taxon>Sphaeramia</taxon>
    </lineage>
</organism>
<dbReference type="PANTHER" id="PTHR12596:SF1">
    <property type="entry name" value="EXPORTIN-4"/>
    <property type="match status" value="1"/>
</dbReference>
<keyword evidence="4" id="KW-0813">Transport</keyword>
<gene>
    <name evidence="9" type="primary">xpo4</name>
</gene>
<dbReference type="Ensembl" id="ENSSORT00005041146.1">
    <property type="protein sequence ID" value="ENSSORP00005040109.1"/>
    <property type="gene ID" value="ENSSORG00005018627.1"/>
</dbReference>
<sequence>QYMPVCFPLGTPGMAPPSMVSTEQRQHAEHVFLSFRKSKSPFAICKHILETSKVDYVLFQAATAIMEAVVREWILLEKTSIESLRTFLLTYVLQRPNLQKYVREQILLAVAVIVKRGSLDKSINCKSVFHEVGQLISSGNPTVQTLACSILTALLSEFSSSSKTSSIGLSMEFHGSCKRLFQEEGLRQIFMLTMEVLQEFSRRENLNAQMSSVFQRYLALANQVLNSPLLKKKKKKNQICFYDSKIREDSDMAQDSLQCLAQLASMHGPIFPDESAQVSYLAHLVEGLLSMINGIEIEDSEAVGISNIISNLITMFPRSILTALPSDLFTSFINCLTLLTCSFGRSAALEEVLDKDDMVYMEAYDKLLESWLTLVQDEEHFPRGCFVQPAIQVFNSYIQCHLAAPDGTRNLSVNGIASHDEEEINELQEDDRELFSDQLSSIGMLGRVAADHCIPLLTSLLEDRVTRLHGQLQRTQQHLMASSDPGSVDRKVLDDLYEDIHWLILVSGYLLADDPPGETPLIPSEVMEFSIKHSTEVDINTTLQILGSPGEKASSIPGCNRTDSVIRLLSAVLRTSEVESRATRASLTELLSPQMGKDIVWFLRRWAKTYLLVDEKLYQQISIPLSTAFGADTEGAQWIVGYLLEKVINNLSVWSSEADLANDTVELLVTLVEKRERANIVVQCESWWSLAKQFASRSPPLHLLSSSVQRSLMKALVLGGFAHMDSDTKQQYWAEVLHPLQQRFLNLINQENFAQISQEEAVKQEIVATLEALCGIAEATQIDNVVSLFSFLMDFLSSCIGLMEVYSNTPETINLIIEVFVEVAHKQICYLGENKSMKLYEACLTLLQVYSKNNQSRKRGDATAEEDQYQDLLLIMELLTNLLSKEFIDFSENDEVFRNQEQGTPASSRAVSAADVVLYGVNIVLPLMSQDLLKFPSLCNQYYKLITFICEIFPEKIPQLPEELFKSLMFSLELGMTSMSSEISQLCLEALSPLAEQCAKNQEKDTPLFIATRHFLKLVFDMLVLQKHNTEMTVAAGEALYTLVCLHQAEYSELVESLLSSQRDAVIYQRLADAFNKLTASSTPPTMDRKQKVAFLKSLEEFVANVGGLLCVK</sequence>
<dbReference type="FunFam" id="1.25.10.10:FF:000077">
    <property type="entry name" value="Exportin 4"/>
    <property type="match status" value="1"/>
</dbReference>
<dbReference type="FunFam" id="1.25.10.10:FF:000130">
    <property type="entry name" value="Exportin 4"/>
    <property type="match status" value="1"/>
</dbReference>
<dbReference type="SUPFAM" id="SSF48371">
    <property type="entry name" value="ARM repeat"/>
    <property type="match status" value="2"/>
</dbReference>
<dbReference type="GO" id="GO:0006611">
    <property type="term" value="P:protein export from nucleus"/>
    <property type="evidence" value="ECO:0007669"/>
    <property type="project" value="TreeGrafter"/>
</dbReference>
<evidence type="ECO:0000256" key="8">
    <source>
        <dbReference type="ARBA" id="ARBA00040444"/>
    </source>
</evidence>
<evidence type="ECO:0000256" key="4">
    <source>
        <dbReference type="ARBA" id="ARBA00022448"/>
    </source>
</evidence>
<dbReference type="GO" id="GO:0005643">
    <property type="term" value="C:nuclear pore"/>
    <property type="evidence" value="ECO:0007669"/>
    <property type="project" value="TreeGrafter"/>
</dbReference>
<comment type="subcellular location">
    <subcellularLocation>
        <location evidence="2">Cytoplasm</location>
    </subcellularLocation>
    <subcellularLocation>
        <location evidence="1">Nucleus</location>
    </subcellularLocation>
</comment>
<evidence type="ECO:0000256" key="1">
    <source>
        <dbReference type="ARBA" id="ARBA00004123"/>
    </source>
</evidence>
<dbReference type="PANTHER" id="PTHR12596">
    <property type="entry name" value="EXPORTIN 4,7-RELATED"/>
    <property type="match status" value="1"/>
</dbReference>
<keyword evidence="5" id="KW-0963">Cytoplasm</keyword>
<dbReference type="InterPro" id="IPR016024">
    <property type="entry name" value="ARM-type_fold"/>
</dbReference>
<evidence type="ECO:0000256" key="5">
    <source>
        <dbReference type="ARBA" id="ARBA00022490"/>
    </source>
</evidence>
<dbReference type="InterPro" id="IPR044189">
    <property type="entry name" value="XPO4/7-like"/>
</dbReference>
<dbReference type="Proteomes" id="UP000472271">
    <property type="component" value="Chromosome 21"/>
</dbReference>
<evidence type="ECO:0000313" key="9">
    <source>
        <dbReference type="Ensembl" id="ENSSORP00005040109.1"/>
    </source>
</evidence>
<dbReference type="AlphaFoldDB" id="A0A673BFN2"/>
<evidence type="ECO:0000256" key="2">
    <source>
        <dbReference type="ARBA" id="ARBA00004496"/>
    </source>
</evidence>
<name>A0A673BFN2_9TELE</name>
<evidence type="ECO:0000256" key="3">
    <source>
        <dbReference type="ARBA" id="ARBA00009466"/>
    </source>
</evidence>